<comment type="caution">
    <text evidence="15">The sequence shown here is derived from an EMBL/GenBank/DDBJ whole genome shotgun (WGS) entry which is preliminary data.</text>
</comment>
<dbReference type="SUPFAM" id="SSF52540">
    <property type="entry name" value="P-loop containing nucleoside triphosphate hydrolases"/>
    <property type="match status" value="1"/>
</dbReference>
<dbReference type="AlphaFoldDB" id="A0A0R2JM95"/>
<dbReference type="STRING" id="1616.IV73_GL000011"/>
<keyword evidence="9" id="KW-0547">Nucleotide-binding</keyword>
<dbReference type="GO" id="GO:0005737">
    <property type="term" value="C:cytoplasm"/>
    <property type="evidence" value="ECO:0007669"/>
    <property type="project" value="UniProtKB-SubCell"/>
</dbReference>
<reference evidence="15 16" key="1">
    <citation type="journal article" date="2015" name="Genome Announc.">
        <title>Expanding the biotechnology potential of lactobacilli through comparative genomics of 213 strains and associated genera.</title>
        <authorList>
            <person name="Sun Z."/>
            <person name="Harris H.M."/>
            <person name="McCann A."/>
            <person name="Guo C."/>
            <person name="Argimon S."/>
            <person name="Zhang W."/>
            <person name="Yang X."/>
            <person name="Jeffery I.B."/>
            <person name="Cooney J.C."/>
            <person name="Kagawa T.F."/>
            <person name="Liu W."/>
            <person name="Song Y."/>
            <person name="Salvetti E."/>
            <person name="Wrobel A."/>
            <person name="Rasinkangas P."/>
            <person name="Parkhill J."/>
            <person name="Rea M.C."/>
            <person name="O'Sullivan O."/>
            <person name="Ritari J."/>
            <person name="Douillard F.P."/>
            <person name="Paul Ross R."/>
            <person name="Yang R."/>
            <person name="Briner A.E."/>
            <person name="Felis G.E."/>
            <person name="de Vos W.M."/>
            <person name="Barrangou R."/>
            <person name="Klaenhammer T.R."/>
            <person name="Caufield P.W."/>
            <person name="Cui Y."/>
            <person name="Zhang H."/>
            <person name="O'Toole P.W."/>
        </authorList>
    </citation>
    <scope>NUCLEOTIDE SEQUENCE [LARGE SCALE GENOMIC DNA]</scope>
    <source>
        <strain evidence="15 16">DSM 20593</strain>
    </source>
</reference>
<organism evidence="15 16">
    <name type="scientific">Weissella kandleri</name>
    <dbReference type="NCBI Taxonomy" id="1616"/>
    <lineage>
        <taxon>Bacteria</taxon>
        <taxon>Bacillati</taxon>
        <taxon>Bacillota</taxon>
        <taxon>Bacilli</taxon>
        <taxon>Lactobacillales</taxon>
        <taxon>Lactobacillaceae</taxon>
        <taxon>Weissella</taxon>
    </lineage>
</organism>
<keyword evidence="7 13" id="KW-0963">Cytoplasm</keyword>
<comment type="catalytic activity">
    <reaction evidence="1 13">
        <text>(R)-pantothenate + ATP = (R)-4'-phosphopantothenate + ADP + H(+)</text>
        <dbReference type="Rhea" id="RHEA:16373"/>
        <dbReference type="ChEBI" id="CHEBI:10986"/>
        <dbReference type="ChEBI" id="CHEBI:15378"/>
        <dbReference type="ChEBI" id="CHEBI:29032"/>
        <dbReference type="ChEBI" id="CHEBI:30616"/>
        <dbReference type="ChEBI" id="CHEBI:456216"/>
        <dbReference type="EC" id="2.7.1.33"/>
    </reaction>
</comment>
<dbReference type="EC" id="2.7.1.33" evidence="5 13"/>
<protein>
    <recommendedName>
        <fullName evidence="6 13">Pantothenate kinase</fullName>
        <ecNumber evidence="5 13">2.7.1.33</ecNumber>
    </recommendedName>
</protein>
<dbReference type="GO" id="GO:0015937">
    <property type="term" value="P:coenzyme A biosynthetic process"/>
    <property type="evidence" value="ECO:0007669"/>
    <property type="project" value="UniProtKB-UniPathway"/>
</dbReference>
<dbReference type="UniPathway" id="UPA00241">
    <property type="reaction ID" value="UER00352"/>
</dbReference>
<dbReference type="GO" id="GO:0004594">
    <property type="term" value="F:pantothenate kinase activity"/>
    <property type="evidence" value="ECO:0007669"/>
    <property type="project" value="UniProtKB-EC"/>
</dbReference>
<dbReference type="Proteomes" id="UP000051655">
    <property type="component" value="Unassembled WGS sequence"/>
</dbReference>
<dbReference type="InterPro" id="IPR027417">
    <property type="entry name" value="P-loop_NTPase"/>
</dbReference>
<evidence type="ECO:0000256" key="2">
    <source>
        <dbReference type="ARBA" id="ARBA00004496"/>
    </source>
</evidence>
<evidence type="ECO:0000256" key="11">
    <source>
        <dbReference type="ARBA" id="ARBA00022840"/>
    </source>
</evidence>
<dbReference type="PATRIC" id="fig|1616.3.peg.11"/>
<dbReference type="InterPro" id="IPR004566">
    <property type="entry name" value="PanK"/>
</dbReference>
<gene>
    <name evidence="15" type="ORF">IV73_GL000011</name>
</gene>
<keyword evidence="8" id="KW-0808">Transferase</keyword>
<dbReference type="PIRSF" id="PIRSF000545">
    <property type="entry name" value="Pantothenate_kin"/>
    <property type="match status" value="1"/>
</dbReference>
<evidence type="ECO:0000256" key="8">
    <source>
        <dbReference type="ARBA" id="ARBA00022679"/>
    </source>
</evidence>
<evidence type="ECO:0000256" key="9">
    <source>
        <dbReference type="ARBA" id="ARBA00022741"/>
    </source>
</evidence>
<dbReference type="Pfam" id="PF00485">
    <property type="entry name" value="PRK"/>
    <property type="match status" value="1"/>
</dbReference>
<dbReference type="Gene3D" id="3.40.50.300">
    <property type="entry name" value="P-loop containing nucleotide triphosphate hydrolases"/>
    <property type="match status" value="1"/>
</dbReference>
<evidence type="ECO:0000313" key="16">
    <source>
        <dbReference type="Proteomes" id="UP000051655"/>
    </source>
</evidence>
<evidence type="ECO:0000256" key="5">
    <source>
        <dbReference type="ARBA" id="ARBA00012102"/>
    </source>
</evidence>
<keyword evidence="16" id="KW-1185">Reference proteome</keyword>
<keyword evidence="11" id="KW-0067">ATP-binding</keyword>
<dbReference type="InterPro" id="IPR006083">
    <property type="entry name" value="PRK/URK"/>
</dbReference>
<evidence type="ECO:0000256" key="6">
    <source>
        <dbReference type="ARBA" id="ARBA00015080"/>
    </source>
</evidence>
<proteinExistence type="inferred from homology"/>
<name>A0A0R2JM95_9LACO</name>
<evidence type="ECO:0000256" key="7">
    <source>
        <dbReference type="ARBA" id="ARBA00022490"/>
    </source>
</evidence>
<dbReference type="GO" id="GO:0005524">
    <property type="term" value="F:ATP binding"/>
    <property type="evidence" value="ECO:0007669"/>
    <property type="project" value="UniProtKB-KW"/>
</dbReference>
<dbReference type="PANTHER" id="PTHR10285">
    <property type="entry name" value="URIDINE KINASE"/>
    <property type="match status" value="1"/>
</dbReference>
<keyword evidence="12 13" id="KW-0173">Coenzyme A biosynthesis</keyword>
<evidence type="ECO:0000256" key="1">
    <source>
        <dbReference type="ARBA" id="ARBA00001206"/>
    </source>
</evidence>
<comment type="similarity">
    <text evidence="4 13">Belongs to the prokaryotic pantothenate kinase family.</text>
</comment>
<comment type="pathway">
    <text evidence="3 13">Cofactor biosynthesis; coenzyme A biosynthesis; CoA from (R)-pantothenate: step 1/5.</text>
</comment>
<comment type="subcellular location">
    <subcellularLocation>
        <location evidence="2 13">Cytoplasm</location>
    </subcellularLocation>
</comment>
<sequence length="314" mass="36786">MAEFPLDFTVYQRQTWQQLTMPIARRADELVTPKILSEIKAFNDEVSMDDVMKIYQPLVNYIILRKRQVDLDLAERQRFLNQLAHPVPYVIGIAGSVAVGKSTTARLLQYMLQVEYGLERVALVTTDGFIYPNQVLRQRGIMDRKGFPESYDTKALVQFLNMVKGGVKRLRVPRYSHEQSDVVADSYDEFDQPSIMIIEGVNTLQINDSLNVLLSDFIDLSIYVDAETDMIEQWYLDRFIALLDKTRAEHDTNNYFWQWVDLSREDALAIGRNIWQTVNLTNLNKYILPTRERANIVLRKREKHEIDEVWLRKF</sequence>
<evidence type="ECO:0000256" key="10">
    <source>
        <dbReference type="ARBA" id="ARBA00022777"/>
    </source>
</evidence>
<evidence type="ECO:0000256" key="12">
    <source>
        <dbReference type="ARBA" id="ARBA00022993"/>
    </source>
</evidence>
<feature type="domain" description="Phosphoribulokinase/uridine kinase" evidence="14">
    <location>
        <begin position="90"/>
        <end position="238"/>
    </location>
</feature>
<dbReference type="NCBIfam" id="TIGR00554">
    <property type="entry name" value="panK_bact"/>
    <property type="match status" value="1"/>
</dbReference>
<evidence type="ECO:0000256" key="13">
    <source>
        <dbReference type="RuleBase" id="RU003530"/>
    </source>
</evidence>
<dbReference type="RefSeq" id="WP_057753164.1">
    <property type="nucleotide sequence ID" value="NZ_JQBP01000001.1"/>
</dbReference>
<dbReference type="EMBL" id="JQBP01000001">
    <property type="protein sequence ID" value="KRN75530.1"/>
    <property type="molecule type" value="Genomic_DNA"/>
</dbReference>
<evidence type="ECO:0000259" key="14">
    <source>
        <dbReference type="Pfam" id="PF00485"/>
    </source>
</evidence>
<dbReference type="CDD" id="cd02025">
    <property type="entry name" value="PanK"/>
    <property type="match status" value="1"/>
</dbReference>
<evidence type="ECO:0000256" key="4">
    <source>
        <dbReference type="ARBA" id="ARBA00006087"/>
    </source>
</evidence>
<evidence type="ECO:0000313" key="15">
    <source>
        <dbReference type="EMBL" id="KRN75530.1"/>
    </source>
</evidence>
<evidence type="ECO:0000256" key="3">
    <source>
        <dbReference type="ARBA" id="ARBA00005225"/>
    </source>
</evidence>
<accession>A0A0R2JM95</accession>
<dbReference type="OrthoDB" id="1550976at2"/>
<keyword evidence="10" id="KW-0418">Kinase</keyword>